<dbReference type="InterPro" id="IPR039339">
    <property type="entry name" value="Tex14"/>
</dbReference>
<dbReference type="PROSITE" id="PS50011">
    <property type="entry name" value="PROTEIN_KINASE_DOM"/>
    <property type="match status" value="1"/>
</dbReference>
<sequence>LVEMSDVAVVPCPVRLGSVKTGGVAAQLHRFTRENNLHKAEKLLKQGVDVECVNHLGQTSLFCASLLGFTNVAKLLLQYGADPNHRCDDRSTPVHAAVFSCNTGLLSKLLEAGGDLRLHDNLGRTPTDWAEIGGQEHSVRMVGFIKSCMSVMRSMSESQMPRDRCDTPTSTKTLLHSPSLLDFLRPVSDVVFKKKVTAKSFTSDTVQCFGFGKLCVEKPCMSAGALASVPLILESELLQAEDEALYSFSCGSFTKITKEKVLERMNMYALKDMVVKPDVFPFLSYIWRGSRVSVKELHIAHQHTEQHGFHDLLVTELSFCCRLFHPHLLQLMAVSFSNHLQQHKLVYERVHVGSLYTLLYHQRAKFPVLQEYEVLSLVLQVCEALFYLHSRSLVLRSLSSHSVLVVHPGVAKVTGLGFMVPSDCSPSSLLPIPMMLYNWAAPEVIWRKSCTGKADLYSICALIQELYTDAVPWGSMNPHSIKQAIDTGEALSADPSVPQPYYDLLVNLLKPRAEERTCSLQDLRYTLRSELRELREREKRSEVRPLLARSKAYRWNTEIRHHKDSMCPDEHMGVEQYIRDQELDSFQEKQTRQKRTLGNFKSDVRERCLSTDRLHQDISFRDILPLDEWHLSPCSPSVEELDMQGEKEKEERYVATQSLISNHISNIVLNLKVSRVLLQQVESSLELTESRMLGNTCSSAPEFDEPDGQREKKVVVLKAVGPPSKYRPSLKYFQKMEEEVTEFCSAGEESFESYEANRNSSDRKARLRGGQEQGVSLTEEFDGPYHSSAMRTSQELTQNHCAENNWTSEVSAAVARVVRGLLSSAAGVLVRSSDSEEVQEQQQPLLGVQEDKHLEQLFQSFTAGMHSLSEESRDFHTINHTFTLPSAVLEVKNHRDDDLDYAHSPVEPSSIFYTPKHNPENTKEEPSQTSSSEDDPDVTLEVCRPNVTIETTFRECRSSPSEPQNNIAESVPPSVHTTKSSHMADIAELSSITCSPAQLQEWVGQNGALPSPRNTHLPACNSTPRSPHTHTVRGLRAPHRKVCVSPLVPHLQSLTETSTWGSVESPSHVEMYNTARLEHNDPIHRSVSGILSTPTERGFPHGDSDLPSSGNPEFTTASSGVRHSEENKSQEHKAAADVFTEEENESEELSDAEQCGESNGDESPEVQEAQRPDPTQRVAELECDTENGRSSCDADTSAEENKRAHTTLDEVLQGLLENGPHREP</sequence>
<name>A0AAE0QIL2_9TELE</name>
<dbReference type="GO" id="GO:0043063">
    <property type="term" value="P:intercellular bridge organization"/>
    <property type="evidence" value="ECO:0007669"/>
    <property type="project" value="InterPro"/>
</dbReference>
<keyword evidence="5" id="KW-1185">Reference proteome</keyword>
<dbReference type="SUPFAM" id="SSF48403">
    <property type="entry name" value="Ankyrin repeat"/>
    <property type="match status" value="1"/>
</dbReference>
<dbReference type="Gene3D" id="1.25.40.20">
    <property type="entry name" value="Ankyrin repeat-containing domain"/>
    <property type="match status" value="1"/>
</dbReference>
<dbReference type="InterPro" id="IPR001245">
    <property type="entry name" value="Ser-Thr/Tyr_kinase_cat_dom"/>
</dbReference>
<dbReference type="Pfam" id="PF12796">
    <property type="entry name" value="Ank_2"/>
    <property type="match status" value="1"/>
</dbReference>
<keyword evidence="1" id="KW-0040">ANK repeat</keyword>
<dbReference type="GO" id="GO:0005524">
    <property type="term" value="F:ATP binding"/>
    <property type="evidence" value="ECO:0007669"/>
    <property type="project" value="InterPro"/>
</dbReference>
<dbReference type="Proteomes" id="UP001274896">
    <property type="component" value="Unassembled WGS sequence"/>
</dbReference>
<feature type="region of interest" description="Disordered" evidence="2">
    <location>
        <begin position="953"/>
        <end position="979"/>
    </location>
</feature>
<dbReference type="PROSITE" id="PS50297">
    <property type="entry name" value="ANK_REP_REGION"/>
    <property type="match status" value="1"/>
</dbReference>
<dbReference type="GO" id="GO:0030496">
    <property type="term" value="C:midbody"/>
    <property type="evidence" value="ECO:0007669"/>
    <property type="project" value="TreeGrafter"/>
</dbReference>
<dbReference type="GO" id="GO:0051306">
    <property type="term" value="P:mitotic sister chromatid separation"/>
    <property type="evidence" value="ECO:0007669"/>
    <property type="project" value="InterPro"/>
</dbReference>
<comment type="caution">
    <text evidence="4">The sequence shown here is derived from an EMBL/GenBank/DDBJ whole genome shotgun (WGS) entry which is preliminary data.</text>
</comment>
<feature type="compositionally biased region" description="Polar residues" evidence="2">
    <location>
        <begin position="1106"/>
        <end position="1121"/>
    </location>
</feature>
<evidence type="ECO:0000313" key="4">
    <source>
        <dbReference type="EMBL" id="KAK3521601.1"/>
    </source>
</evidence>
<dbReference type="PROSITE" id="PS50088">
    <property type="entry name" value="ANK_REPEAT"/>
    <property type="match status" value="2"/>
</dbReference>
<organism evidence="4 5">
    <name type="scientific">Hemibagrus guttatus</name>
    <dbReference type="NCBI Taxonomy" id="175788"/>
    <lineage>
        <taxon>Eukaryota</taxon>
        <taxon>Metazoa</taxon>
        <taxon>Chordata</taxon>
        <taxon>Craniata</taxon>
        <taxon>Vertebrata</taxon>
        <taxon>Euteleostomi</taxon>
        <taxon>Actinopterygii</taxon>
        <taxon>Neopterygii</taxon>
        <taxon>Teleostei</taxon>
        <taxon>Ostariophysi</taxon>
        <taxon>Siluriformes</taxon>
        <taxon>Bagridae</taxon>
        <taxon>Hemibagrus</taxon>
    </lineage>
</organism>
<feature type="non-terminal residue" evidence="4">
    <location>
        <position position="1224"/>
    </location>
</feature>
<feature type="repeat" description="ANK" evidence="1">
    <location>
        <begin position="56"/>
        <end position="88"/>
    </location>
</feature>
<feature type="region of interest" description="Disordered" evidence="2">
    <location>
        <begin position="899"/>
        <end position="940"/>
    </location>
</feature>
<evidence type="ECO:0000313" key="5">
    <source>
        <dbReference type="Proteomes" id="UP001274896"/>
    </source>
</evidence>
<feature type="compositionally biased region" description="Basic and acidic residues" evidence="2">
    <location>
        <begin position="917"/>
        <end position="926"/>
    </location>
</feature>
<reference evidence="4" key="1">
    <citation type="submission" date="2023-06" db="EMBL/GenBank/DDBJ databases">
        <title>Male Hemibagrus guttatus genome.</title>
        <authorList>
            <person name="Bian C."/>
        </authorList>
    </citation>
    <scope>NUCLEOTIDE SEQUENCE</scope>
    <source>
        <strain evidence="4">Male_cb2023</strain>
        <tissue evidence="4">Muscle</tissue>
    </source>
</reference>
<feature type="region of interest" description="Disordered" evidence="2">
    <location>
        <begin position="1005"/>
        <end position="1035"/>
    </location>
</feature>
<dbReference type="GO" id="GO:0008608">
    <property type="term" value="P:attachment of spindle microtubules to kinetochore"/>
    <property type="evidence" value="ECO:0007669"/>
    <property type="project" value="InterPro"/>
</dbReference>
<feature type="compositionally biased region" description="Acidic residues" evidence="2">
    <location>
        <begin position="1139"/>
        <end position="1151"/>
    </location>
</feature>
<dbReference type="GO" id="GO:0004672">
    <property type="term" value="F:protein kinase activity"/>
    <property type="evidence" value="ECO:0007669"/>
    <property type="project" value="InterPro"/>
</dbReference>
<feature type="repeat" description="ANK" evidence="1">
    <location>
        <begin position="89"/>
        <end position="121"/>
    </location>
</feature>
<gene>
    <name evidence="4" type="ORF">QTP70_014761</name>
</gene>
<dbReference type="InterPro" id="IPR002110">
    <property type="entry name" value="Ankyrin_rpt"/>
</dbReference>
<dbReference type="GO" id="GO:0007094">
    <property type="term" value="P:mitotic spindle assembly checkpoint signaling"/>
    <property type="evidence" value="ECO:0007669"/>
    <property type="project" value="InterPro"/>
</dbReference>
<feature type="non-terminal residue" evidence="4">
    <location>
        <position position="1"/>
    </location>
</feature>
<feature type="compositionally biased region" description="Basic and acidic residues" evidence="2">
    <location>
        <begin position="1122"/>
        <end position="1135"/>
    </location>
</feature>
<dbReference type="SMART" id="SM00248">
    <property type="entry name" value="ANK"/>
    <property type="match status" value="3"/>
</dbReference>
<feature type="domain" description="Protein kinase" evidence="3">
    <location>
        <begin position="242"/>
        <end position="528"/>
    </location>
</feature>
<dbReference type="InterPro" id="IPR011009">
    <property type="entry name" value="Kinase-like_dom_sf"/>
</dbReference>
<dbReference type="Pfam" id="PF07714">
    <property type="entry name" value="PK_Tyr_Ser-Thr"/>
    <property type="match status" value="1"/>
</dbReference>
<accession>A0AAE0QIL2</accession>
<dbReference type="InterPro" id="IPR036770">
    <property type="entry name" value="Ankyrin_rpt-contain_sf"/>
</dbReference>
<dbReference type="SUPFAM" id="SSF56112">
    <property type="entry name" value="Protein kinase-like (PK-like)"/>
    <property type="match status" value="1"/>
</dbReference>
<feature type="region of interest" description="Disordered" evidence="2">
    <location>
        <begin position="1086"/>
        <end position="1205"/>
    </location>
</feature>
<dbReference type="GO" id="GO:0000776">
    <property type="term" value="C:kinetochore"/>
    <property type="evidence" value="ECO:0007669"/>
    <property type="project" value="TreeGrafter"/>
</dbReference>
<dbReference type="GO" id="GO:0007140">
    <property type="term" value="P:male meiotic nuclear division"/>
    <property type="evidence" value="ECO:0007669"/>
    <property type="project" value="InterPro"/>
</dbReference>
<dbReference type="InterPro" id="IPR000719">
    <property type="entry name" value="Prot_kinase_dom"/>
</dbReference>
<dbReference type="GO" id="GO:0045171">
    <property type="term" value="C:intercellular bridge"/>
    <property type="evidence" value="ECO:0007669"/>
    <property type="project" value="TreeGrafter"/>
</dbReference>
<protein>
    <recommendedName>
        <fullName evidence="3">Protein kinase domain-containing protein</fullName>
    </recommendedName>
</protein>
<dbReference type="AlphaFoldDB" id="A0AAE0QIL2"/>
<evidence type="ECO:0000256" key="1">
    <source>
        <dbReference type="PROSITE-ProRule" id="PRU00023"/>
    </source>
</evidence>
<evidence type="ECO:0000256" key="2">
    <source>
        <dbReference type="SAM" id="MobiDB-lite"/>
    </source>
</evidence>
<feature type="region of interest" description="Disordered" evidence="2">
    <location>
        <begin position="755"/>
        <end position="775"/>
    </location>
</feature>
<evidence type="ECO:0000259" key="3">
    <source>
        <dbReference type="PROSITE" id="PS50011"/>
    </source>
</evidence>
<dbReference type="PANTHER" id="PTHR23060:SF3">
    <property type="entry name" value="TESTIS EXPRESSED 14, INTERCELLULAR BRIDGE FORMING FACTOR"/>
    <property type="match status" value="1"/>
</dbReference>
<dbReference type="Gene3D" id="1.10.510.10">
    <property type="entry name" value="Transferase(Phosphotransferase) domain 1"/>
    <property type="match status" value="1"/>
</dbReference>
<dbReference type="EMBL" id="JAUCMX010000015">
    <property type="protein sequence ID" value="KAK3521601.1"/>
    <property type="molecule type" value="Genomic_DNA"/>
</dbReference>
<proteinExistence type="predicted"/>
<dbReference type="PANTHER" id="PTHR23060">
    <property type="entry name" value="TESTIS EXPRESSED GENE 14"/>
    <property type="match status" value="1"/>
</dbReference>
<feature type="compositionally biased region" description="Polar residues" evidence="2">
    <location>
        <begin position="958"/>
        <end position="968"/>
    </location>
</feature>